<proteinExistence type="predicted"/>
<organism evidence="2 3">
    <name type="scientific">Miscanthus lutarioriparius</name>
    <dbReference type="NCBI Taxonomy" id="422564"/>
    <lineage>
        <taxon>Eukaryota</taxon>
        <taxon>Viridiplantae</taxon>
        <taxon>Streptophyta</taxon>
        <taxon>Embryophyta</taxon>
        <taxon>Tracheophyta</taxon>
        <taxon>Spermatophyta</taxon>
        <taxon>Magnoliopsida</taxon>
        <taxon>Liliopsida</taxon>
        <taxon>Poales</taxon>
        <taxon>Poaceae</taxon>
        <taxon>PACMAD clade</taxon>
        <taxon>Panicoideae</taxon>
        <taxon>Andropogonodae</taxon>
        <taxon>Andropogoneae</taxon>
        <taxon>Saccharinae</taxon>
        <taxon>Miscanthus</taxon>
    </lineage>
</organism>
<gene>
    <name evidence="2" type="ORF">NCGR_LOCUS52303</name>
</gene>
<accession>A0A811RFA9</accession>
<sequence>MVEEAGDRTQSQMRLNHAAAEGDARLPPPALLGGASRLHAVDQVRPFPRLLLGRFLLSPESHLARHRPWPIAARFRAGFSFGFSASSSSCLTRSPRRQHLACLFCTRLASIYSPSRIGTGSPARLFCERRIPIARHWGGSVWCRPVLR</sequence>
<dbReference type="Proteomes" id="UP000604825">
    <property type="component" value="Unassembled WGS sequence"/>
</dbReference>
<keyword evidence="3" id="KW-1185">Reference proteome</keyword>
<reference evidence="2" key="1">
    <citation type="submission" date="2020-10" db="EMBL/GenBank/DDBJ databases">
        <authorList>
            <person name="Han B."/>
            <person name="Lu T."/>
            <person name="Zhao Q."/>
            <person name="Huang X."/>
            <person name="Zhao Y."/>
        </authorList>
    </citation>
    <scope>NUCLEOTIDE SEQUENCE</scope>
</reference>
<comment type="caution">
    <text evidence="2">The sequence shown here is derived from an EMBL/GenBank/DDBJ whole genome shotgun (WGS) entry which is preliminary data.</text>
</comment>
<protein>
    <submittedName>
        <fullName evidence="2">Uncharacterized protein</fullName>
    </submittedName>
</protein>
<dbReference type="AlphaFoldDB" id="A0A811RFA9"/>
<evidence type="ECO:0000313" key="3">
    <source>
        <dbReference type="Proteomes" id="UP000604825"/>
    </source>
</evidence>
<evidence type="ECO:0000256" key="1">
    <source>
        <dbReference type="SAM" id="MobiDB-lite"/>
    </source>
</evidence>
<name>A0A811RFA9_9POAL</name>
<evidence type="ECO:0000313" key="2">
    <source>
        <dbReference type="EMBL" id="CAD6268998.1"/>
    </source>
</evidence>
<dbReference type="EMBL" id="CAJGYO010000014">
    <property type="protein sequence ID" value="CAD6268998.1"/>
    <property type="molecule type" value="Genomic_DNA"/>
</dbReference>
<feature type="region of interest" description="Disordered" evidence="1">
    <location>
        <begin position="1"/>
        <end position="20"/>
    </location>
</feature>